<gene>
    <name evidence="2" type="ORF">FALBO_4869</name>
</gene>
<sequence>MEHSLNARPGIDLVAELSALKQALSQVQGDVRHLRFMTATAEAAIGRLCRGLELLEDQVAAPVSGIEAPTTPTAPWKEDETDFEGENITDNGS</sequence>
<protein>
    <submittedName>
        <fullName evidence="2">Uncharacterized protein</fullName>
    </submittedName>
</protein>
<accession>A0A8H4LEM4</accession>
<proteinExistence type="predicted"/>
<dbReference type="OrthoDB" id="5917629at2759"/>
<evidence type="ECO:0000256" key="1">
    <source>
        <dbReference type="SAM" id="MobiDB-lite"/>
    </source>
</evidence>
<keyword evidence="3" id="KW-1185">Reference proteome</keyword>
<dbReference type="EMBL" id="JAADYS010000637">
    <property type="protein sequence ID" value="KAF4468250.1"/>
    <property type="molecule type" value="Genomic_DNA"/>
</dbReference>
<reference evidence="2 3" key="1">
    <citation type="submission" date="2020-01" db="EMBL/GenBank/DDBJ databases">
        <title>Identification and distribution of gene clusters putatively required for synthesis of sphingolipid metabolism inhibitors in phylogenetically diverse species of the filamentous fungus Fusarium.</title>
        <authorList>
            <person name="Kim H.-S."/>
            <person name="Busman M."/>
            <person name="Brown D.W."/>
            <person name="Divon H."/>
            <person name="Uhlig S."/>
            <person name="Proctor R.H."/>
        </authorList>
    </citation>
    <scope>NUCLEOTIDE SEQUENCE [LARGE SCALE GENOMIC DNA]</scope>
    <source>
        <strain evidence="2 3">NRRL 20459</strain>
    </source>
</reference>
<feature type="region of interest" description="Disordered" evidence="1">
    <location>
        <begin position="65"/>
        <end position="93"/>
    </location>
</feature>
<dbReference type="AlphaFoldDB" id="A0A8H4LEM4"/>
<comment type="caution">
    <text evidence="2">The sequence shown here is derived from an EMBL/GenBank/DDBJ whole genome shotgun (WGS) entry which is preliminary data.</text>
</comment>
<evidence type="ECO:0000313" key="2">
    <source>
        <dbReference type="EMBL" id="KAF4468250.1"/>
    </source>
</evidence>
<dbReference type="Proteomes" id="UP000554235">
    <property type="component" value="Unassembled WGS sequence"/>
</dbReference>
<name>A0A8H4LEM4_9HYPO</name>
<evidence type="ECO:0000313" key="3">
    <source>
        <dbReference type="Proteomes" id="UP000554235"/>
    </source>
</evidence>
<organism evidence="2 3">
    <name type="scientific">Fusarium albosuccineum</name>
    <dbReference type="NCBI Taxonomy" id="1237068"/>
    <lineage>
        <taxon>Eukaryota</taxon>
        <taxon>Fungi</taxon>
        <taxon>Dikarya</taxon>
        <taxon>Ascomycota</taxon>
        <taxon>Pezizomycotina</taxon>
        <taxon>Sordariomycetes</taxon>
        <taxon>Hypocreomycetidae</taxon>
        <taxon>Hypocreales</taxon>
        <taxon>Nectriaceae</taxon>
        <taxon>Fusarium</taxon>
        <taxon>Fusarium decemcellulare species complex</taxon>
    </lineage>
</organism>